<feature type="region of interest" description="Disordered" evidence="3">
    <location>
        <begin position="560"/>
        <end position="640"/>
    </location>
</feature>
<evidence type="ECO:0000313" key="5">
    <source>
        <dbReference type="Proteomes" id="UP000288859"/>
    </source>
</evidence>
<protein>
    <submittedName>
        <fullName evidence="4">Uncharacterized protein</fullName>
    </submittedName>
</protein>
<dbReference type="VEuPathDB" id="FungiDB:PV10_04326"/>
<evidence type="ECO:0000256" key="2">
    <source>
        <dbReference type="SAM" id="Coils"/>
    </source>
</evidence>
<proteinExistence type="predicted"/>
<feature type="coiled-coil region" evidence="2">
    <location>
        <begin position="523"/>
        <end position="550"/>
    </location>
</feature>
<name>A0A438N6I6_EXOME</name>
<feature type="compositionally biased region" description="Polar residues" evidence="3">
    <location>
        <begin position="603"/>
        <end position="631"/>
    </location>
</feature>
<sequence length="1099" mass="124739">MATASHVELDPATAGVYHAPDISSQSAQMGSQLLQENHDQYHMYFNKSGFHNHNCHLVLTLYALGASPTEIQQGYDRNKSYQRRHFPVNSSNVEEMADRAKFKTFLGKERYFHDFESFFSREVEKSGWEEVLNEHLFARDEHADDLLSRMYAGFLHPLIHLGFGIEFKQPAIIIEALAQAATHDDWVKPFLLQAEEKAKTSSKSKSLVQLLYECRENDKIRTSPHWEDGNKVRDGVLVRAPTEMIELASQWTVKPEELEQKTAEMINAAAFFTGAAQNPPKRHKIDFFYMHCLNCSIFFSALIKEPWLKVEDKCRMLEWKGRLDLALYVSRGCPELVIDEIKNYTPTRPDDSWADIIRRVNKFGDDGHASKLIRAIANGAQVTKPYEGQQSDVFPIQGDDTWLKFGHMAIDSVEGSGAEGNWTAVIPPVDSSGAVTMTNDKTPRELPIPPPLDPFPTYQTPYTRPERDSDNPFIQFRRAADDAFSSFFQGIPHLFGAHFNDSHWKQNVDETMRRRHELEEGWRKQFEQEMEEMRQELERSRVAASKALQDAFAPIRDQIPTLESMHQRHESEESQRTRSSSHEVAKPRPDTAKAEEDIFAMNSERSTSPWWTTGNDAKRPASSNTTPQDNAQRCPASYDDAGQPKTELDLYNNISSTPTHDPKPRQTWSQWFVPGDVKSREAAMQNDDKSQHDVVTTPRPTRYSMFGVRRLDPFYNPDHTIPWLMLSPYSPIYLCNPTQPRMFRVKIQDSENTPLQISRPRFFDRWYSDVDEKLANQLPWADAFEDLISVQQTGEMVDRNYSTLRTPPTWIHDMVARGSLGDRWGFDANGFLVKKLAGPRSLAKAENSRSGCAWKPEAKCAQSHDNETSAKENNPSEDTSVDKLVDDVTESLAHSPIFGGLLATADAIVDAVERGIEDSKHSHGETQTEAFTEPDEDIETDISREQEETGFPPYHSSSSSSSYESYFASSSSSEVPDSKSIISTLTSTVTRTLPDGSIETKRVLKKRFADGSEETDESTERQNVQRKSMDNKTQTSSHRSQQATAQPFQSSGQDGSAKGTVQKAIEQARATKEQHHQVSEKVTEAPTEHRRGGGWFWTK</sequence>
<keyword evidence="2" id="KW-0175">Coiled coil</keyword>
<gene>
    <name evidence="4" type="ORF">B0A52_04912</name>
</gene>
<feature type="region of interest" description="Disordered" evidence="3">
    <location>
        <begin position="946"/>
        <end position="979"/>
    </location>
</feature>
<feature type="compositionally biased region" description="Basic and acidic residues" evidence="3">
    <location>
        <begin position="1069"/>
        <end position="1091"/>
    </location>
</feature>
<dbReference type="AlphaFoldDB" id="A0A438N6I6"/>
<dbReference type="PANTHER" id="PTHR35870:SF1">
    <property type="entry name" value="PROTEIN, PUTATIVE (AFU_ORTHOLOGUE AFUA_5G03330)-RELATED"/>
    <property type="match status" value="1"/>
</dbReference>
<dbReference type="OrthoDB" id="10004862at2759"/>
<comment type="caution">
    <text evidence="4">The sequence shown here is derived from an EMBL/GenBank/DDBJ whole genome shotgun (WGS) entry which is preliminary data.</text>
</comment>
<dbReference type="Pfam" id="PF14027">
    <property type="entry name" value="Questin_oxidase"/>
    <property type="match status" value="1"/>
</dbReference>
<feature type="region of interest" description="Disordered" evidence="3">
    <location>
        <begin position="1009"/>
        <end position="1099"/>
    </location>
</feature>
<dbReference type="EMBL" id="NAJM01000018">
    <property type="protein sequence ID" value="RVX71338.1"/>
    <property type="molecule type" value="Genomic_DNA"/>
</dbReference>
<dbReference type="InterPro" id="IPR025337">
    <property type="entry name" value="Questin_oxidase-like"/>
</dbReference>
<keyword evidence="1" id="KW-0560">Oxidoreductase</keyword>
<organism evidence="4 5">
    <name type="scientific">Exophiala mesophila</name>
    <name type="common">Black yeast-like fungus</name>
    <dbReference type="NCBI Taxonomy" id="212818"/>
    <lineage>
        <taxon>Eukaryota</taxon>
        <taxon>Fungi</taxon>
        <taxon>Dikarya</taxon>
        <taxon>Ascomycota</taxon>
        <taxon>Pezizomycotina</taxon>
        <taxon>Eurotiomycetes</taxon>
        <taxon>Chaetothyriomycetidae</taxon>
        <taxon>Chaetothyriales</taxon>
        <taxon>Herpotrichiellaceae</taxon>
        <taxon>Exophiala</taxon>
    </lineage>
</organism>
<evidence type="ECO:0000256" key="3">
    <source>
        <dbReference type="SAM" id="MobiDB-lite"/>
    </source>
</evidence>
<feature type="compositionally biased region" description="Low complexity" evidence="3">
    <location>
        <begin position="956"/>
        <end position="979"/>
    </location>
</feature>
<evidence type="ECO:0000256" key="1">
    <source>
        <dbReference type="ARBA" id="ARBA00023002"/>
    </source>
</evidence>
<feature type="compositionally biased region" description="Polar residues" evidence="3">
    <location>
        <begin position="1021"/>
        <end position="1054"/>
    </location>
</feature>
<accession>A0A438N6I6</accession>
<evidence type="ECO:0000313" key="4">
    <source>
        <dbReference type="EMBL" id="RVX71338.1"/>
    </source>
</evidence>
<dbReference type="PANTHER" id="PTHR35870">
    <property type="entry name" value="PROTEIN, PUTATIVE (AFU_ORTHOLOGUE AFUA_5G03330)-RELATED"/>
    <property type="match status" value="1"/>
</dbReference>
<dbReference type="Proteomes" id="UP000288859">
    <property type="component" value="Unassembled WGS sequence"/>
</dbReference>
<dbReference type="GO" id="GO:0016491">
    <property type="term" value="F:oxidoreductase activity"/>
    <property type="evidence" value="ECO:0007669"/>
    <property type="project" value="UniProtKB-KW"/>
</dbReference>
<feature type="compositionally biased region" description="Basic and acidic residues" evidence="3">
    <location>
        <begin position="565"/>
        <end position="596"/>
    </location>
</feature>
<reference evidence="4 5" key="1">
    <citation type="submission" date="2017-03" db="EMBL/GenBank/DDBJ databases">
        <title>Genomes of endolithic fungi from Antarctica.</title>
        <authorList>
            <person name="Coleine C."/>
            <person name="Masonjones S."/>
            <person name="Stajich J.E."/>
        </authorList>
    </citation>
    <scope>NUCLEOTIDE SEQUENCE [LARGE SCALE GENOMIC DNA]</scope>
    <source>
        <strain evidence="4 5">CCFEE 6314</strain>
    </source>
</reference>